<dbReference type="Pfam" id="PF13302">
    <property type="entry name" value="Acetyltransf_3"/>
    <property type="match status" value="1"/>
</dbReference>
<dbReference type="InterPro" id="IPR000182">
    <property type="entry name" value="GNAT_dom"/>
</dbReference>
<dbReference type="GeneID" id="92712756"/>
<dbReference type="InterPro" id="IPR051531">
    <property type="entry name" value="N-acetyltransferase"/>
</dbReference>
<keyword evidence="3" id="KW-1185">Reference proteome</keyword>
<dbReference type="Gene3D" id="3.40.630.30">
    <property type="match status" value="1"/>
</dbReference>
<organism evidence="2 3">
    <name type="scientific">Bacteroides stercorirosoris</name>
    <dbReference type="NCBI Taxonomy" id="871324"/>
    <lineage>
        <taxon>Bacteria</taxon>
        <taxon>Pseudomonadati</taxon>
        <taxon>Bacteroidota</taxon>
        <taxon>Bacteroidia</taxon>
        <taxon>Bacteroidales</taxon>
        <taxon>Bacteroidaceae</taxon>
        <taxon>Bacteroides</taxon>
    </lineage>
</organism>
<dbReference type="GO" id="GO:0016747">
    <property type="term" value="F:acyltransferase activity, transferring groups other than amino-acyl groups"/>
    <property type="evidence" value="ECO:0007669"/>
    <property type="project" value="InterPro"/>
</dbReference>
<dbReference type="InterPro" id="IPR016181">
    <property type="entry name" value="Acyl_CoA_acyltransferase"/>
</dbReference>
<reference evidence="3" key="1">
    <citation type="submission" date="2016-11" db="EMBL/GenBank/DDBJ databases">
        <authorList>
            <person name="Varghese N."/>
            <person name="Submissions S."/>
        </authorList>
    </citation>
    <scope>NUCLEOTIDE SEQUENCE [LARGE SCALE GENOMIC DNA]</scope>
    <source>
        <strain evidence="3">DSM 26884</strain>
    </source>
</reference>
<dbReference type="EMBL" id="FQZN01000016">
    <property type="protein sequence ID" value="SHJ12995.1"/>
    <property type="molecule type" value="Genomic_DNA"/>
</dbReference>
<dbReference type="PANTHER" id="PTHR43792:SF1">
    <property type="entry name" value="N-ACETYLTRANSFERASE DOMAIN-CONTAINING PROTEIN"/>
    <property type="match status" value="1"/>
</dbReference>
<dbReference type="Proteomes" id="UP000184192">
    <property type="component" value="Unassembled WGS sequence"/>
</dbReference>
<dbReference type="AlphaFoldDB" id="A0A1M6GSQ5"/>
<dbReference type="eggNOG" id="COG1670">
    <property type="taxonomic scope" value="Bacteria"/>
</dbReference>
<dbReference type="PANTHER" id="PTHR43792">
    <property type="entry name" value="GNAT FAMILY, PUTATIVE (AFU_ORTHOLOGUE AFUA_3G00765)-RELATED-RELATED"/>
    <property type="match status" value="1"/>
</dbReference>
<protein>
    <submittedName>
        <fullName evidence="2">Protein N-acetyltransferase, RimJ/RimL family</fullName>
    </submittedName>
</protein>
<evidence type="ECO:0000313" key="2">
    <source>
        <dbReference type="EMBL" id="SHJ12995.1"/>
    </source>
</evidence>
<dbReference type="PROSITE" id="PS51186">
    <property type="entry name" value="GNAT"/>
    <property type="match status" value="1"/>
</dbReference>
<evidence type="ECO:0000259" key="1">
    <source>
        <dbReference type="PROSITE" id="PS51186"/>
    </source>
</evidence>
<accession>A0A1M6GSQ5</accession>
<feature type="domain" description="N-acetyltransferase" evidence="1">
    <location>
        <begin position="14"/>
        <end position="181"/>
    </location>
</feature>
<name>A0A1M6GSQ5_9BACE</name>
<sequence>MKTSPKQYIETSRLILRDWQEEDIPVFARLNSDDKAMEFFLNKLSYQETLDFYNRIRKEFASRGYGLYAVEKKEDHAFIGYVGLHDVTFDVDFAPAVEIGWRLIPEVWNQGYATEAASACLKYAKTTLGLKELYSFTSLPNKRSERVMQKIGMMKDKEFNHPLVSPDHPLRRHVLYKISLANI</sequence>
<evidence type="ECO:0000313" key="3">
    <source>
        <dbReference type="Proteomes" id="UP000184192"/>
    </source>
</evidence>
<proteinExistence type="predicted"/>
<gene>
    <name evidence="2" type="ORF">SAMN05444350_11636</name>
</gene>
<dbReference type="RefSeq" id="WP_034523952.1">
    <property type="nucleotide sequence ID" value="NZ_FQZN01000016.1"/>
</dbReference>
<dbReference type="SUPFAM" id="SSF55729">
    <property type="entry name" value="Acyl-CoA N-acyltransferases (Nat)"/>
    <property type="match status" value="1"/>
</dbReference>
<keyword evidence="2" id="KW-0808">Transferase</keyword>